<feature type="compositionally biased region" description="Low complexity" evidence="1">
    <location>
        <begin position="1420"/>
        <end position="1430"/>
    </location>
</feature>
<sequence length="2030" mass="213704">MVSPSAGTITQMLSLDHPFWIVVAAVVLTLAVSYWRAIQTQFDIKLLAFRARREDEVPPVFFAGDPVLFEISAGDADVKGNVELLQMSPDGSFSLKKTFRGSPTRTRMSTPVMVVPGRYRLQVVWRPSAARERRALEPGEDAAEPEYLRITDEDQMTFGERVMRSLAWVVRWVSPSTADKLEPKQRPVTPSCTCDFFVHAPPLRAGARTAVDSSLEVLKLEDNGKTRSDVFKNLKWDEFPLQVHPSAGKALVLPCGEGILVDVQCSPHLSNTEGRPRGFKSAVVLRWCGDDASEPETWQAAIKQGRSRNVTKDHDAEGGPLLEFGTEGGMFASAVPTVSRPGRWQLGFVVQLLSGWEPIATNPIIVLAPEIGLDSGPTTESLSKANQVWWGQPLRFQALTSESNAGDRVVLVRQTEAAWRSSSARAPTPLRAALSYTGADHHRVSKEALASVAFPTSELGCAEFEVAADARREDLSRVVLPADPAPLSLGRKRLSLTLSGAAAATQPGHYLAFYLRYDAMRKGPCTSTSRLVVGKKVILSDAPSSIVYPACMDALVASSMLEARGPRIFAADTRGIYVQDDRQLWPEKSASETATSVIGPLHALLCDGVVSVPWGAAVTACFKASPLASKSDSVKVWRISHPGSAVSASGRIFAAMGPTAPKSSDSLAEEPGTGMCALQVALASSAQALGHSRFVPLGLPFPGLFRLSYCIDDRGRAAVVEHSAPCVALGPSLLPLVDSAVVSAAVGDSTSARGTSVPIGRLIPANAASWLAASSEAPAPLVVKRALQFRASGAPAGGAAGSGAPAEPWSVDEPASAAAAASTAAAGAARAAASGMEAQSQTSASLVAADVGPALICRTARQDLVPEPFFGEGVKVRWRASCWRSARDFVALVPLGQDVSSPQAIRLPLPAPSPVSDMDLRSTIASSLAATGCVVGETPRLQVLAQIDNAWWEHGDLTFADEQAPKLPGEWQFVYVCHPAGSAAGGPAEAARSLPFNVRPPVLDLYLPGAGASADAARDADKGAAAVAPAPSVAPVACPARLDVRYTTRPLPAAGWFGSKRNEYIGVARDGEAPRAGASTHCYKAVPSEGSGVLSFGPSELPNERGQYQMVYFKQTWVGGLTVVSRSSVKFSMEPSADQSSLELRLLSDACPRSVVSLRRGPDSGSDHGRSPELVRDVHRSSPELVRGVHRSSPDGSVASALQEDASLDDSASVVSRHSRAQPLPHTTRPASPPALAVGHFDTSGLDSVVRGTRALRAEPFAVAKAREWMRLGSTATEVMEQLVASGVSHQEAQEAVGAVSATGASEHSAPGTGTQGQTRVAQPDAEMQPDADRAHLATRSEVRDGLAAQLARAAAQREKRVAEDGPQVTSPSEPADDGHGSGQAASPSPGPLSMIEQVALRAKARQERVDAAAVAAEATSGAASASAAGTGAGGAAFREQAAPAPGGPSGSTRPLTLTAQRAQSIELGLSSLKRSVPAYGSASGGAADRARSLISALESFSLGELGGQEGIAMIIKVLPSPSESAAIASTGLSTESNGGLGEEGRALLEALGGHSRCLTDVAQLCELAMSIPEAAEELAAAAEANAAAATVLSGSRGLREFLAALGASLSAEHGSGSLDDEEAGRNWVSGFSMSALPPASKIAKVLLSLGPDALEQPPEARCSDSPVYWYNHSRVRQALAQQVAAQARLPGPFTGMPGEDSEPAEPRMRHFPLQLASVQAAAVANNEPMEASSPVRPVLMLAAAGVRPGDDAGAYDEELLQIRAADMPIPPQPHQVLAGAKLFEWDGRGMKPMLAMPMYADGRPAVPVPRPRMDSLALLDAQLARVAKRERKVAAQQREIDRQVQQDKRAMTLTNNWTDQHHGASCLAGLKPLPKLVKVPDRQLLRHKRRLRHREADTLGEALCRAGDATITTGGPTSMSAPAARAMWAEEKEVRLHALREPLPWSRARKRSVASRRGVDSDRTAAHPLRRPAHSGNAVLGKARREWQASERKAAAATAALVVASEAAMRRTRQGKAVQKRRIADGMVF</sequence>
<keyword evidence="2" id="KW-0472">Membrane</keyword>
<feature type="region of interest" description="Disordered" evidence="1">
    <location>
        <begin position="1420"/>
        <end position="1455"/>
    </location>
</feature>
<reference evidence="3 4" key="1">
    <citation type="submission" date="2019-07" db="EMBL/GenBank/DDBJ databases">
        <title>Genomes of Cafeteria roenbergensis.</title>
        <authorList>
            <person name="Fischer M.G."/>
            <person name="Hackl T."/>
            <person name="Roman M."/>
        </authorList>
    </citation>
    <scope>NUCLEOTIDE SEQUENCE [LARGE SCALE GENOMIC DNA]</scope>
    <source>
        <strain evidence="3 4">BVI</strain>
    </source>
</reference>
<keyword evidence="4" id="KW-1185">Reference proteome</keyword>
<comment type="caution">
    <text evidence="3">The sequence shown here is derived from an EMBL/GenBank/DDBJ whole genome shotgun (WGS) entry which is preliminary data.</text>
</comment>
<keyword evidence="2" id="KW-0812">Transmembrane</keyword>
<feature type="compositionally biased region" description="Polar residues" evidence="1">
    <location>
        <begin position="1312"/>
        <end position="1321"/>
    </location>
</feature>
<protein>
    <submittedName>
        <fullName evidence="3">Uncharacterized protein</fullName>
    </submittedName>
</protein>
<dbReference type="EMBL" id="VLTN01000004">
    <property type="protein sequence ID" value="KAA0156279.1"/>
    <property type="molecule type" value="Genomic_DNA"/>
</dbReference>
<feature type="transmembrane region" description="Helical" evidence="2">
    <location>
        <begin position="19"/>
        <end position="37"/>
    </location>
</feature>
<organism evidence="3 4">
    <name type="scientific">Cafeteria roenbergensis</name>
    <name type="common">Marine flagellate</name>
    <dbReference type="NCBI Taxonomy" id="33653"/>
    <lineage>
        <taxon>Eukaryota</taxon>
        <taxon>Sar</taxon>
        <taxon>Stramenopiles</taxon>
        <taxon>Bigyra</taxon>
        <taxon>Opalozoa</taxon>
        <taxon>Bicosoecida</taxon>
        <taxon>Cafeteriaceae</taxon>
        <taxon>Cafeteria</taxon>
    </lineage>
</organism>
<evidence type="ECO:0000313" key="4">
    <source>
        <dbReference type="Proteomes" id="UP000323011"/>
    </source>
</evidence>
<accession>A0A5A8CU89</accession>
<evidence type="ECO:0000256" key="2">
    <source>
        <dbReference type="SAM" id="Phobius"/>
    </source>
</evidence>
<evidence type="ECO:0000256" key="1">
    <source>
        <dbReference type="SAM" id="MobiDB-lite"/>
    </source>
</evidence>
<feature type="compositionally biased region" description="Basic and acidic residues" evidence="1">
    <location>
        <begin position="1160"/>
        <end position="1182"/>
    </location>
</feature>
<feature type="region of interest" description="Disordered" evidence="1">
    <location>
        <begin position="1295"/>
        <end position="1332"/>
    </location>
</feature>
<feature type="region of interest" description="Disordered" evidence="1">
    <location>
        <begin position="1949"/>
        <end position="1986"/>
    </location>
</feature>
<feature type="region of interest" description="Disordered" evidence="1">
    <location>
        <begin position="1157"/>
        <end position="1239"/>
    </location>
</feature>
<dbReference type="Proteomes" id="UP000323011">
    <property type="component" value="Unassembled WGS sequence"/>
</dbReference>
<keyword evidence="2" id="KW-1133">Transmembrane helix</keyword>
<feature type="region of interest" description="Disordered" evidence="1">
    <location>
        <begin position="1345"/>
        <end position="1392"/>
    </location>
</feature>
<proteinExistence type="predicted"/>
<evidence type="ECO:0000313" key="3">
    <source>
        <dbReference type="EMBL" id="KAA0156279.1"/>
    </source>
</evidence>
<gene>
    <name evidence="3" type="ORF">FNF29_01072</name>
</gene>
<name>A0A5A8CU89_CAFRO</name>